<dbReference type="GeneID" id="97409015"/>
<keyword evidence="18" id="KW-1185">Reference proteome</keyword>
<evidence type="ECO:0000313" key="16">
    <source>
        <dbReference type="EMBL" id="PEJ35158.1"/>
    </source>
</evidence>
<comment type="function">
    <text evidence="8 9 11">Essential cell division protein that forms a contractile ring structure (Z ring) at the future cell division site. The regulation of the ring assembly controls the timing and the location of cell division. One of the functions of the FtsZ ring is to recruit other cell division proteins to the septum to produce a new cell wall between the dividing cells. Binds GTP and shows GTPase activity.</text>
</comment>
<keyword evidence="2 9" id="KW-0963">Cytoplasm</keyword>
<dbReference type="InterPro" id="IPR003008">
    <property type="entry name" value="Tubulin_FtsZ_GTPase"/>
</dbReference>
<evidence type="ECO:0000259" key="14">
    <source>
        <dbReference type="SMART" id="SM00865"/>
    </source>
</evidence>
<evidence type="ECO:0000256" key="11">
    <source>
        <dbReference type="RuleBase" id="RU000631"/>
    </source>
</evidence>
<evidence type="ECO:0000256" key="6">
    <source>
        <dbReference type="ARBA" id="ARBA00023210"/>
    </source>
</evidence>
<dbReference type="InterPro" id="IPR036525">
    <property type="entry name" value="Tubulin/FtsZ_GTPase_sf"/>
</dbReference>
<dbReference type="InterPro" id="IPR024757">
    <property type="entry name" value="FtsZ_C"/>
</dbReference>
<dbReference type="GO" id="GO:0000917">
    <property type="term" value="P:division septum assembly"/>
    <property type="evidence" value="ECO:0007669"/>
    <property type="project" value="UniProtKB-KW"/>
</dbReference>
<feature type="domain" description="Tubulin/FtsZ 2-layer sandwich" evidence="14">
    <location>
        <begin position="207"/>
        <end position="324"/>
    </location>
</feature>
<dbReference type="KEGG" id="pbut:DTO10_20115"/>
<dbReference type="EMBL" id="NUEQ01000013">
    <property type="protein sequence ID" value="PEJ35158.1"/>
    <property type="molecule type" value="Genomic_DNA"/>
</dbReference>
<feature type="binding site" evidence="9">
    <location>
        <position position="143"/>
    </location>
    <ligand>
        <name>GTP</name>
        <dbReference type="ChEBI" id="CHEBI:37565"/>
    </ligand>
</feature>
<accession>A0AAX0S5R4</accession>
<dbReference type="GO" id="GO:0005525">
    <property type="term" value="F:GTP binding"/>
    <property type="evidence" value="ECO:0007669"/>
    <property type="project" value="UniProtKB-UniRule"/>
</dbReference>
<dbReference type="NCBIfam" id="TIGR00065">
    <property type="entry name" value="ftsZ"/>
    <property type="match status" value="1"/>
</dbReference>
<evidence type="ECO:0000313" key="17">
    <source>
        <dbReference type="Proteomes" id="UP000220106"/>
    </source>
</evidence>
<keyword evidence="4 9" id="KW-0547">Nucleotide-binding</keyword>
<dbReference type="Pfam" id="PF00091">
    <property type="entry name" value="Tubulin"/>
    <property type="match status" value="1"/>
</dbReference>
<evidence type="ECO:0000256" key="1">
    <source>
        <dbReference type="ARBA" id="ARBA00009690"/>
    </source>
</evidence>
<dbReference type="GO" id="GO:0005737">
    <property type="term" value="C:cytoplasm"/>
    <property type="evidence" value="ECO:0007669"/>
    <property type="project" value="UniProtKB-SubCell"/>
</dbReference>
<dbReference type="PROSITE" id="PS01135">
    <property type="entry name" value="FTSZ_2"/>
    <property type="match status" value="1"/>
</dbReference>
<dbReference type="PROSITE" id="PS01134">
    <property type="entry name" value="FTSZ_1"/>
    <property type="match status" value="1"/>
</dbReference>
<dbReference type="InterPro" id="IPR020805">
    <property type="entry name" value="Cell_div_FtsZ_CS"/>
</dbReference>
<dbReference type="InterPro" id="IPR008280">
    <property type="entry name" value="Tub_FtsZ_C"/>
</dbReference>
<evidence type="ECO:0000256" key="12">
    <source>
        <dbReference type="SAM" id="MobiDB-lite"/>
    </source>
</evidence>
<evidence type="ECO:0000313" key="18">
    <source>
        <dbReference type="Proteomes" id="UP000260457"/>
    </source>
</evidence>
<evidence type="ECO:0000256" key="5">
    <source>
        <dbReference type="ARBA" id="ARBA00023134"/>
    </source>
</evidence>
<evidence type="ECO:0000256" key="7">
    <source>
        <dbReference type="ARBA" id="ARBA00023306"/>
    </source>
</evidence>
<dbReference type="GO" id="GO:0043093">
    <property type="term" value="P:FtsZ-dependent cytokinesis"/>
    <property type="evidence" value="ECO:0007669"/>
    <property type="project" value="UniProtKB-UniRule"/>
</dbReference>
<dbReference type="RefSeq" id="WP_053345245.1">
    <property type="nucleotide sequence ID" value="NZ_CP030926.1"/>
</dbReference>
<dbReference type="GO" id="GO:0030428">
    <property type="term" value="C:cell septum"/>
    <property type="evidence" value="ECO:0007669"/>
    <property type="project" value="UniProtKB-ARBA"/>
</dbReference>
<feature type="compositionally biased region" description="Basic and acidic residues" evidence="12">
    <location>
        <begin position="348"/>
        <end position="357"/>
    </location>
</feature>
<dbReference type="Proteomes" id="UP000260457">
    <property type="component" value="Chromosome"/>
</dbReference>
<dbReference type="InterPro" id="IPR000158">
    <property type="entry name" value="Cell_div_FtsZ"/>
</dbReference>
<keyword evidence="7 9" id="KW-0131">Cell cycle</keyword>
<dbReference type="AlphaFoldDB" id="A0AAX0S5R4"/>
<dbReference type="EMBL" id="CP030926">
    <property type="protein sequence ID" value="AXN40451.1"/>
    <property type="molecule type" value="Genomic_DNA"/>
</dbReference>
<reference evidence="15 18" key="2">
    <citation type="submission" date="2018-07" db="EMBL/GenBank/DDBJ databases">
        <title>The molecular basis for the intramolecular migration of carboxyl group in the catabolism of para-hydroxybenzoate via gentisate.</title>
        <authorList>
            <person name="Zhao H."/>
            <person name="Xu Y."/>
            <person name="Lin S."/>
            <person name="Spain J.C."/>
            <person name="Zhou N.-Y."/>
        </authorList>
    </citation>
    <scope>NUCLEOTIDE SEQUENCE [LARGE SCALE GENOMIC DNA]</scope>
    <source>
        <strain evidence="15 18">PHB-7a</strain>
    </source>
</reference>
<comment type="similarity">
    <text evidence="1 9 11">Belongs to the FtsZ family.</text>
</comment>
<organism evidence="16 17">
    <name type="scientific">Peribacillus butanolivorans</name>
    <dbReference type="NCBI Taxonomy" id="421767"/>
    <lineage>
        <taxon>Bacteria</taxon>
        <taxon>Bacillati</taxon>
        <taxon>Bacillota</taxon>
        <taxon>Bacilli</taxon>
        <taxon>Bacillales</taxon>
        <taxon>Bacillaceae</taxon>
        <taxon>Peribacillus</taxon>
    </lineage>
</organism>
<gene>
    <name evidence="9" type="primary">ftsZ</name>
    <name evidence="16" type="ORF">CN689_07530</name>
    <name evidence="15" type="ORF">DTO10_20115</name>
</gene>
<dbReference type="PRINTS" id="PR00423">
    <property type="entry name" value="CELLDVISFTSZ"/>
</dbReference>
<keyword evidence="3 9" id="KW-0132">Cell division</keyword>
<evidence type="ECO:0000256" key="8">
    <source>
        <dbReference type="ARBA" id="ARBA00055345"/>
    </source>
</evidence>
<dbReference type="SUPFAM" id="SSF52490">
    <property type="entry name" value="Tubulin nucleotide-binding domain-like"/>
    <property type="match status" value="1"/>
</dbReference>
<protein>
    <recommendedName>
        <fullName evidence="9 10">Cell division protein FtsZ</fullName>
    </recommendedName>
</protein>
<feature type="binding site" evidence="9">
    <location>
        <begin position="108"/>
        <end position="110"/>
    </location>
    <ligand>
        <name>GTP</name>
        <dbReference type="ChEBI" id="CHEBI:37565"/>
    </ligand>
</feature>
<dbReference type="GO" id="GO:0032153">
    <property type="term" value="C:cell division site"/>
    <property type="evidence" value="ECO:0007669"/>
    <property type="project" value="UniProtKB-UniRule"/>
</dbReference>
<feature type="region of interest" description="Disordered" evidence="12">
    <location>
        <begin position="321"/>
        <end position="385"/>
    </location>
</feature>
<feature type="compositionally biased region" description="Low complexity" evidence="12">
    <location>
        <begin position="332"/>
        <end position="347"/>
    </location>
</feature>
<evidence type="ECO:0000256" key="2">
    <source>
        <dbReference type="ARBA" id="ARBA00022490"/>
    </source>
</evidence>
<dbReference type="PANTHER" id="PTHR30314:SF3">
    <property type="entry name" value="MITOCHONDRIAL DIVISION PROTEIN FSZA"/>
    <property type="match status" value="1"/>
</dbReference>
<dbReference type="Gene3D" id="3.40.50.1440">
    <property type="entry name" value="Tubulin/FtsZ, GTPase domain"/>
    <property type="match status" value="1"/>
</dbReference>
<sequence>MLEFDSNLEQLATIKVIGVGGGGNNAVNRMIEHGVQGVEFISVNTDAQALNLSKAEIKMQIGGKLTRGLGAGANPEVGKKAAEESKEQIEEALKGADMVFVTAGMGGGTGTGAAPVIAGIAKDLGALTVGVVTRPFTFEGRKRATQAQGGISSMKESVDTLIVIPNDRLLEIVDKSTPMLEAFREADNVLRQGVQGISDLIAVPGLINLDFADVKTIMSNKGSALMGIGISSGENRAAEAAKKAISSPLLETSIDGAQGVLMNITGGTNLSLFEVQEAADIVATASDQDVNMIFGSVINENLKDEIVVTVIATGFNEVESSIRPAGRPTLGQQQQPRPQTQQTPQSNVKREVKREEVNEQPVRNTNQGDEALDIPTFLRNRNRRR</sequence>
<dbReference type="SMART" id="SM00865">
    <property type="entry name" value="Tubulin_C"/>
    <property type="match status" value="1"/>
</dbReference>
<evidence type="ECO:0000259" key="13">
    <source>
        <dbReference type="SMART" id="SM00864"/>
    </source>
</evidence>
<evidence type="ECO:0000256" key="3">
    <source>
        <dbReference type="ARBA" id="ARBA00022618"/>
    </source>
</evidence>
<comment type="subcellular location">
    <subcellularLocation>
        <location evidence="9">Cytoplasm</location>
    </subcellularLocation>
    <text evidence="9">Assembles at midcell at the inner surface of the cytoplasmic membrane.</text>
</comment>
<dbReference type="Proteomes" id="UP000220106">
    <property type="component" value="Unassembled WGS sequence"/>
</dbReference>
<keyword evidence="5 9" id="KW-0342">GTP-binding</keyword>
<reference evidence="16 17" key="1">
    <citation type="submission" date="2017-09" db="EMBL/GenBank/DDBJ databases">
        <title>Large-scale bioinformatics analysis of Bacillus genomes uncovers conserved roles of natural products in bacterial physiology.</title>
        <authorList>
            <consortium name="Agbiome Team Llc"/>
            <person name="Bleich R.M."/>
            <person name="Kirk G.J."/>
            <person name="Santa Maria K.C."/>
            <person name="Allen S.E."/>
            <person name="Farag S."/>
            <person name="Shank E.A."/>
            <person name="Bowers A."/>
        </authorList>
    </citation>
    <scope>NUCLEOTIDE SEQUENCE [LARGE SCALE GENOMIC DNA]</scope>
    <source>
        <strain evidence="16 17">AFS003229</strain>
    </source>
</reference>
<evidence type="ECO:0000313" key="15">
    <source>
        <dbReference type="EMBL" id="AXN40451.1"/>
    </source>
</evidence>
<feature type="binding site" evidence="9">
    <location>
        <position position="187"/>
    </location>
    <ligand>
        <name>GTP</name>
        <dbReference type="ChEBI" id="CHEBI:37565"/>
    </ligand>
</feature>
<dbReference type="Gene3D" id="3.30.1330.20">
    <property type="entry name" value="Tubulin/FtsZ, C-terminal domain"/>
    <property type="match status" value="1"/>
</dbReference>
<evidence type="ECO:0000256" key="10">
    <source>
        <dbReference type="NCBIfam" id="TIGR00065"/>
    </source>
</evidence>
<dbReference type="SMART" id="SM00864">
    <property type="entry name" value="Tubulin"/>
    <property type="match status" value="1"/>
</dbReference>
<dbReference type="InterPro" id="IPR018316">
    <property type="entry name" value="Tubulin/FtsZ_2-layer-sand-dom"/>
</dbReference>
<dbReference type="FunFam" id="3.30.1330.20:FF:000005">
    <property type="entry name" value="Cell division protein FtsZ"/>
    <property type="match status" value="1"/>
</dbReference>
<feature type="domain" description="Tubulin/FtsZ GTPase" evidence="13">
    <location>
        <begin position="13"/>
        <end position="205"/>
    </location>
</feature>
<dbReference type="SUPFAM" id="SSF55307">
    <property type="entry name" value="Tubulin C-terminal domain-like"/>
    <property type="match status" value="1"/>
</dbReference>
<dbReference type="CDD" id="cd02201">
    <property type="entry name" value="FtsZ_type1"/>
    <property type="match status" value="1"/>
</dbReference>
<feature type="binding site" evidence="9">
    <location>
        <position position="139"/>
    </location>
    <ligand>
        <name>GTP</name>
        <dbReference type="ChEBI" id="CHEBI:37565"/>
    </ligand>
</feature>
<evidence type="ECO:0000256" key="4">
    <source>
        <dbReference type="ARBA" id="ARBA00022741"/>
    </source>
</evidence>
<comment type="subunit">
    <text evidence="9">Homodimer. Polymerizes to form a dynamic ring structure in a strictly GTP-dependent manner. Interacts directly with several other division proteins.</text>
</comment>
<dbReference type="GO" id="GO:0051258">
    <property type="term" value="P:protein polymerization"/>
    <property type="evidence" value="ECO:0007669"/>
    <property type="project" value="UniProtKB-UniRule"/>
</dbReference>
<dbReference type="FunFam" id="3.40.50.1440:FF:000023">
    <property type="entry name" value="Cell division protein FtsZ"/>
    <property type="match status" value="1"/>
</dbReference>
<dbReference type="InterPro" id="IPR045061">
    <property type="entry name" value="FtsZ/CetZ"/>
</dbReference>
<dbReference type="HAMAP" id="MF_00909">
    <property type="entry name" value="FtsZ"/>
    <property type="match status" value="1"/>
</dbReference>
<dbReference type="PANTHER" id="PTHR30314">
    <property type="entry name" value="CELL DIVISION PROTEIN FTSZ-RELATED"/>
    <property type="match status" value="1"/>
</dbReference>
<name>A0AAX0S5R4_9BACI</name>
<dbReference type="InterPro" id="IPR037103">
    <property type="entry name" value="Tubulin/FtsZ-like_C"/>
</dbReference>
<evidence type="ECO:0000256" key="9">
    <source>
        <dbReference type="HAMAP-Rule" id="MF_00909"/>
    </source>
</evidence>
<feature type="binding site" evidence="9">
    <location>
        <begin position="21"/>
        <end position="25"/>
    </location>
    <ligand>
        <name>GTP</name>
        <dbReference type="ChEBI" id="CHEBI:37565"/>
    </ligand>
</feature>
<proteinExistence type="inferred from homology"/>
<dbReference type="Pfam" id="PF12327">
    <property type="entry name" value="FtsZ_C"/>
    <property type="match status" value="1"/>
</dbReference>
<dbReference type="GO" id="GO:0003924">
    <property type="term" value="F:GTPase activity"/>
    <property type="evidence" value="ECO:0007669"/>
    <property type="project" value="UniProtKB-UniRule"/>
</dbReference>
<keyword evidence="6 9" id="KW-0717">Septation</keyword>